<comment type="caution">
    <text evidence="4">The sequence shown here is derived from an EMBL/GenBank/DDBJ whole genome shotgun (WGS) entry which is preliminary data.</text>
</comment>
<keyword evidence="2" id="KW-0539">Nucleus</keyword>
<proteinExistence type="predicted"/>
<dbReference type="PROSITE" id="PS50118">
    <property type="entry name" value="HMG_BOX_2"/>
    <property type="match status" value="1"/>
</dbReference>
<dbReference type="SUPFAM" id="SSF47095">
    <property type="entry name" value="HMG-box"/>
    <property type="match status" value="1"/>
</dbReference>
<evidence type="ECO:0000256" key="2">
    <source>
        <dbReference type="PROSITE-ProRule" id="PRU00267"/>
    </source>
</evidence>
<protein>
    <recommendedName>
        <fullName evidence="3">HMG box domain-containing protein</fullName>
    </recommendedName>
</protein>
<reference evidence="4 5" key="1">
    <citation type="journal article" date="2019" name="PLoS Negl. Trop. Dis.">
        <title>Whole genome sequencing of Entamoeba nuttalli reveals mammalian host-related molecular signatures and a novel octapeptide-repeat surface protein.</title>
        <authorList>
            <person name="Tanaka M."/>
            <person name="Makiuchi T."/>
            <person name="Komiyama T."/>
            <person name="Shiina T."/>
            <person name="Osaki K."/>
            <person name="Tachibana H."/>
        </authorList>
    </citation>
    <scope>NUCLEOTIDE SEQUENCE [LARGE SCALE GENOMIC DNA]</scope>
    <source>
        <strain evidence="4 5">P19-061405</strain>
    </source>
</reference>
<dbReference type="PANTHER" id="PTHR48112">
    <property type="entry name" value="HIGH MOBILITY GROUP PROTEIN DSP1"/>
    <property type="match status" value="1"/>
</dbReference>
<evidence type="ECO:0000313" key="4">
    <source>
        <dbReference type="EMBL" id="GAB1227843.1"/>
    </source>
</evidence>
<dbReference type="InterPro" id="IPR036910">
    <property type="entry name" value="HMG_box_dom_sf"/>
</dbReference>
<dbReference type="Pfam" id="PF00505">
    <property type="entry name" value="HMG_box"/>
    <property type="match status" value="1"/>
</dbReference>
<sequence>MEDKTKTTTKPKTTDTTQKLKRPLSAYFLYSKDVRKSVVEANPTLKNTEIMKIIGEKWKGLSDQEKKKYNDLHDVAKKEYEKLKKEREM</sequence>
<name>A0ABQ0DYA2_9EUKA</name>
<keyword evidence="5" id="KW-1185">Reference proteome</keyword>
<organism evidence="4 5">
    <name type="scientific">Entamoeba nuttalli</name>
    <dbReference type="NCBI Taxonomy" id="412467"/>
    <lineage>
        <taxon>Eukaryota</taxon>
        <taxon>Amoebozoa</taxon>
        <taxon>Evosea</taxon>
        <taxon>Archamoebae</taxon>
        <taxon>Mastigamoebida</taxon>
        <taxon>Entamoebidae</taxon>
        <taxon>Entamoeba</taxon>
    </lineage>
</organism>
<evidence type="ECO:0000256" key="1">
    <source>
        <dbReference type="ARBA" id="ARBA00023125"/>
    </source>
</evidence>
<evidence type="ECO:0000259" key="3">
    <source>
        <dbReference type="PROSITE" id="PS50118"/>
    </source>
</evidence>
<accession>A0ABQ0DYA2</accession>
<feature type="DNA-binding region" description="HMG box" evidence="2">
    <location>
        <begin position="20"/>
        <end position="88"/>
    </location>
</feature>
<gene>
    <name evidence="4" type="ORF">ENUP19_0361G0011</name>
</gene>
<dbReference type="InterPro" id="IPR009071">
    <property type="entry name" value="HMG_box_dom"/>
</dbReference>
<evidence type="ECO:0000313" key="5">
    <source>
        <dbReference type="Proteomes" id="UP001628156"/>
    </source>
</evidence>
<dbReference type="SMART" id="SM00398">
    <property type="entry name" value="HMG"/>
    <property type="match status" value="1"/>
</dbReference>
<dbReference type="Gene3D" id="1.10.30.10">
    <property type="entry name" value="High mobility group box domain"/>
    <property type="match status" value="1"/>
</dbReference>
<dbReference type="InterPro" id="IPR050342">
    <property type="entry name" value="HMGB"/>
</dbReference>
<keyword evidence="1 2" id="KW-0238">DNA-binding</keyword>
<dbReference type="CDD" id="cd00084">
    <property type="entry name" value="HMG-box_SF"/>
    <property type="match status" value="1"/>
</dbReference>
<dbReference type="EMBL" id="BAAFRS010000361">
    <property type="protein sequence ID" value="GAB1227843.1"/>
    <property type="molecule type" value="Genomic_DNA"/>
</dbReference>
<dbReference type="Proteomes" id="UP001628156">
    <property type="component" value="Unassembled WGS sequence"/>
</dbReference>
<feature type="domain" description="HMG box" evidence="3">
    <location>
        <begin position="20"/>
        <end position="88"/>
    </location>
</feature>